<sequence length="721" mass="77399">MLTSAKMGASFQGLGVVFHIEQLSAWMSFVFATLAAWVAEMTILHTGMCSPGGLGLAGFTMAVTAVAGPEMAYLVSARAANTTTTTTTTSTTTSTTTTSNASTQTCAWSGWWIKNALGALFVTSVLYFVEKVVLQRIAIQFHRKQYAERIRQARLFESVLEALIDARRAYKRAHPAAPNSQVGAETSVWDLSSAMATAVVDPARSPRWNLRLPGRVRRCTSSPASPHHAAAPASPVSPAPTDEFPAAGALCGSDEGMLADRTTSTSRQRLVDDPGDAEGEADVEPPTVTEADAPPHAAVPERGPASAASPQTSTTTTSTATTAVNTAAVSAADADPRSLRPRMTKIGVNSKYDARRLAWRLFVFLCPDDRAVLYLDDFKAKLPENRHADCAAFFGWFDKNTDREISKREFRDGIVGIYCERRHLSQSLGHLEMIVGRLDGIAMAIVTVVVVIIWLLFFQVNVVNVLVSFSSVLVALTFMVGNMGRNAFESLVLLFLIHPYDSGDRVVIDNEIYSVDDIQILHTVFKRGDGQEVYFPNFLLVSKPITNTRRSGDMSETVNLDVPTTMTYAQYVALRAAIGEFLKVGGPHGGGPNDWTGKFEVMPNDTLENGHRMRLVVSAQARGNSMDGAKRWARKTQLIFFIKETLVRLGIKYTQMPLHVDLAPAPGAPPGWPSMMGAPGVDSRGTIGRGGFGGAAVAAADTAAAAGAPLGLSILTGAGMP</sequence>
<keyword evidence="9" id="KW-1185">Reference proteome</keyword>
<dbReference type="OMA" id="FAIHAIR"/>
<feature type="compositionally biased region" description="Low complexity" evidence="5">
    <location>
        <begin position="221"/>
        <end position="240"/>
    </location>
</feature>
<proteinExistence type="predicted"/>
<dbReference type="Gene3D" id="2.30.30.60">
    <property type="match status" value="1"/>
</dbReference>
<dbReference type="Pfam" id="PF00924">
    <property type="entry name" value="MS_channel_2nd"/>
    <property type="match status" value="1"/>
</dbReference>
<dbReference type="Proteomes" id="UP000054350">
    <property type="component" value="Unassembled WGS sequence"/>
</dbReference>
<name>A0A0L0SJF5_ALLM3</name>
<dbReference type="PANTHER" id="PTHR31323:SF1">
    <property type="entry name" value="MECHANOSENSITIVE ION CHANNEL PROTEIN"/>
    <property type="match status" value="1"/>
</dbReference>
<feature type="region of interest" description="Disordered" evidence="5">
    <location>
        <begin position="218"/>
        <end position="321"/>
    </location>
</feature>
<feature type="transmembrane region" description="Helical" evidence="6">
    <location>
        <begin position="111"/>
        <end position="129"/>
    </location>
</feature>
<feature type="transmembrane region" description="Helical" evidence="6">
    <location>
        <begin position="56"/>
        <end position="75"/>
    </location>
</feature>
<feature type="transmembrane region" description="Helical" evidence="6">
    <location>
        <begin position="23"/>
        <end position="44"/>
    </location>
</feature>
<keyword evidence="4 6" id="KW-0472">Membrane</keyword>
<dbReference type="eggNOG" id="KOG4629">
    <property type="taxonomic scope" value="Eukaryota"/>
</dbReference>
<feature type="transmembrane region" description="Helical" evidence="6">
    <location>
        <begin position="463"/>
        <end position="481"/>
    </location>
</feature>
<evidence type="ECO:0000256" key="4">
    <source>
        <dbReference type="ARBA" id="ARBA00023136"/>
    </source>
</evidence>
<dbReference type="GO" id="GO:0005262">
    <property type="term" value="F:calcium channel activity"/>
    <property type="evidence" value="ECO:0007669"/>
    <property type="project" value="TreeGrafter"/>
</dbReference>
<evidence type="ECO:0000256" key="5">
    <source>
        <dbReference type="SAM" id="MobiDB-lite"/>
    </source>
</evidence>
<dbReference type="PROSITE" id="PS00018">
    <property type="entry name" value="EF_HAND_1"/>
    <property type="match status" value="1"/>
</dbReference>
<reference evidence="9" key="2">
    <citation type="submission" date="2009-11" db="EMBL/GenBank/DDBJ databases">
        <title>The Genome Sequence of Allomyces macrogynus strain ATCC 38327.</title>
        <authorList>
            <consortium name="The Broad Institute Genome Sequencing Platform"/>
            <person name="Russ C."/>
            <person name="Cuomo C."/>
            <person name="Shea T."/>
            <person name="Young S.K."/>
            <person name="Zeng Q."/>
            <person name="Koehrsen M."/>
            <person name="Haas B."/>
            <person name="Borodovsky M."/>
            <person name="Guigo R."/>
            <person name="Alvarado L."/>
            <person name="Berlin A."/>
            <person name="Borenstein D."/>
            <person name="Chen Z."/>
            <person name="Engels R."/>
            <person name="Freedman E."/>
            <person name="Gellesch M."/>
            <person name="Goldberg J."/>
            <person name="Griggs A."/>
            <person name="Gujja S."/>
            <person name="Heiman D."/>
            <person name="Hepburn T."/>
            <person name="Howarth C."/>
            <person name="Jen D."/>
            <person name="Larson L."/>
            <person name="Lewis B."/>
            <person name="Mehta T."/>
            <person name="Park D."/>
            <person name="Pearson M."/>
            <person name="Roberts A."/>
            <person name="Saif S."/>
            <person name="Shenoy N."/>
            <person name="Sisk P."/>
            <person name="Stolte C."/>
            <person name="Sykes S."/>
            <person name="Walk T."/>
            <person name="White J."/>
            <person name="Yandava C."/>
            <person name="Burger G."/>
            <person name="Gray M.W."/>
            <person name="Holland P.W.H."/>
            <person name="King N."/>
            <person name="Lang F.B.F."/>
            <person name="Roger A.J."/>
            <person name="Ruiz-Trillo I."/>
            <person name="Lander E."/>
            <person name="Nusbaum C."/>
        </authorList>
    </citation>
    <scope>NUCLEOTIDE SEQUENCE [LARGE SCALE GENOMIC DNA]</scope>
    <source>
        <strain evidence="9">ATCC 38327</strain>
    </source>
</reference>
<dbReference type="InterPro" id="IPR018247">
    <property type="entry name" value="EF_Hand_1_Ca_BS"/>
</dbReference>
<evidence type="ECO:0000256" key="6">
    <source>
        <dbReference type="SAM" id="Phobius"/>
    </source>
</evidence>
<dbReference type="GO" id="GO:0016020">
    <property type="term" value="C:membrane"/>
    <property type="evidence" value="ECO:0007669"/>
    <property type="project" value="UniProtKB-SubCell"/>
</dbReference>
<evidence type="ECO:0000256" key="2">
    <source>
        <dbReference type="ARBA" id="ARBA00022692"/>
    </source>
</evidence>
<accession>A0A0L0SJF5</accession>
<reference evidence="8 9" key="1">
    <citation type="submission" date="2009-11" db="EMBL/GenBank/DDBJ databases">
        <title>Annotation of Allomyces macrogynus ATCC 38327.</title>
        <authorList>
            <consortium name="The Broad Institute Genome Sequencing Platform"/>
            <person name="Russ C."/>
            <person name="Cuomo C."/>
            <person name="Burger G."/>
            <person name="Gray M.W."/>
            <person name="Holland P.W.H."/>
            <person name="King N."/>
            <person name="Lang F.B.F."/>
            <person name="Roger A.J."/>
            <person name="Ruiz-Trillo I."/>
            <person name="Young S.K."/>
            <person name="Zeng Q."/>
            <person name="Gargeya S."/>
            <person name="Fitzgerald M."/>
            <person name="Haas B."/>
            <person name="Abouelleil A."/>
            <person name="Alvarado L."/>
            <person name="Arachchi H.M."/>
            <person name="Berlin A."/>
            <person name="Chapman S.B."/>
            <person name="Gearin G."/>
            <person name="Goldberg J."/>
            <person name="Griggs A."/>
            <person name="Gujja S."/>
            <person name="Hansen M."/>
            <person name="Heiman D."/>
            <person name="Howarth C."/>
            <person name="Larimer J."/>
            <person name="Lui A."/>
            <person name="MacDonald P.J.P."/>
            <person name="McCowen C."/>
            <person name="Montmayeur A."/>
            <person name="Murphy C."/>
            <person name="Neiman D."/>
            <person name="Pearson M."/>
            <person name="Priest M."/>
            <person name="Roberts A."/>
            <person name="Saif S."/>
            <person name="Shea T."/>
            <person name="Sisk P."/>
            <person name="Stolte C."/>
            <person name="Sykes S."/>
            <person name="Wortman J."/>
            <person name="Nusbaum C."/>
            <person name="Birren B."/>
        </authorList>
    </citation>
    <scope>NUCLEOTIDE SEQUENCE [LARGE SCALE GENOMIC DNA]</scope>
    <source>
        <strain evidence="8 9">ATCC 38327</strain>
    </source>
</reference>
<evidence type="ECO:0000313" key="9">
    <source>
        <dbReference type="Proteomes" id="UP000054350"/>
    </source>
</evidence>
<dbReference type="VEuPathDB" id="FungiDB:AMAG_07830"/>
<feature type="transmembrane region" description="Helical" evidence="6">
    <location>
        <begin position="438"/>
        <end position="457"/>
    </location>
</feature>
<evidence type="ECO:0000256" key="3">
    <source>
        <dbReference type="ARBA" id="ARBA00022989"/>
    </source>
</evidence>
<keyword evidence="3 6" id="KW-1133">Transmembrane helix</keyword>
<dbReference type="PANTHER" id="PTHR31323">
    <property type="entry name" value="MECHANOSENSITIVE ION CHANNEL PROTEIN MSY2"/>
    <property type="match status" value="1"/>
</dbReference>
<evidence type="ECO:0000313" key="8">
    <source>
        <dbReference type="EMBL" id="KNE62633.1"/>
    </source>
</evidence>
<dbReference type="AlphaFoldDB" id="A0A0L0SJF5"/>
<dbReference type="InterPro" id="IPR010920">
    <property type="entry name" value="LSM_dom_sf"/>
</dbReference>
<dbReference type="GO" id="GO:0006874">
    <property type="term" value="P:intracellular calcium ion homeostasis"/>
    <property type="evidence" value="ECO:0007669"/>
    <property type="project" value="TreeGrafter"/>
</dbReference>
<dbReference type="InterPro" id="IPR023408">
    <property type="entry name" value="MscS_beta-dom_sf"/>
</dbReference>
<evidence type="ECO:0000256" key="1">
    <source>
        <dbReference type="ARBA" id="ARBA00004370"/>
    </source>
</evidence>
<organism evidence="8 9">
    <name type="scientific">Allomyces macrogynus (strain ATCC 38327)</name>
    <name type="common">Allomyces javanicus var. macrogynus</name>
    <dbReference type="NCBI Taxonomy" id="578462"/>
    <lineage>
        <taxon>Eukaryota</taxon>
        <taxon>Fungi</taxon>
        <taxon>Fungi incertae sedis</taxon>
        <taxon>Blastocladiomycota</taxon>
        <taxon>Blastocladiomycetes</taxon>
        <taxon>Blastocladiales</taxon>
        <taxon>Blastocladiaceae</taxon>
        <taxon>Allomyces</taxon>
    </lineage>
</organism>
<dbReference type="InterPro" id="IPR006685">
    <property type="entry name" value="MscS_channel_2nd"/>
</dbReference>
<feature type="domain" description="Mechanosensitive ion channel MscS" evidence="7">
    <location>
        <begin position="488"/>
        <end position="550"/>
    </location>
</feature>
<feature type="compositionally biased region" description="Low complexity" evidence="5">
    <location>
        <begin position="305"/>
        <end position="321"/>
    </location>
</feature>
<dbReference type="OrthoDB" id="544685at2759"/>
<dbReference type="STRING" id="578462.A0A0L0SJF5"/>
<dbReference type="SUPFAM" id="SSF50182">
    <property type="entry name" value="Sm-like ribonucleoproteins"/>
    <property type="match status" value="1"/>
</dbReference>
<gene>
    <name evidence="8" type="ORF">AMAG_07830</name>
</gene>
<comment type="subcellular location">
    <subcellularLocation>
        <location evidence="1">Membrane</location>
    </subcellularLocation>
</comment>
<evidence type="ECO:0000259" key="7">
    <source>
        <dbReference type="Pfam" id="PF00924"/>
    </source>
</evidence>
<keyword evidence="2 6" id="KW-0812">Transmembrane</keyword>
<dbReference type="EMBL" id="GG745340">
    <property type="protein sequence ID" value="KNE62633.1"/>
    <property type="molecule type" value="Genomic_DNA"/>
</dbReference>
<feature type="compositionally biased region" description="Acidic residues" evidence="5">
    <location>
        <begin position="273"/>
        <end position="283"/>
    </location>
</feature>
<protein>
    <recommendedName>
        <fullName evidence="7">Mechanosensitive ion channel MscS domain-containing protein</fullName>
    </recommendedName>
</protein>